<feature type="region of interest" description="Disordered" evidence="1">
    <location>
        <begin position="111"/>
        <end position="229"/>
    </location>
</feature>
<keyword evidence="3" id="KW-1185">Reference proteome</keyword>
<dbReference type="Proteomes" id="UP000654075">
    <property type="component" value="Unassembled WGS sequence"/>
</dbReference>
<protein>
    <submittedName>
        <fullName evidence="2">Uncharacterized protein</fullName>
    </submittedName>
</protein>
<feature type="non-terminal residue" evidence="2">
    <location>
        <position position="286"/>
    </location>
</feature>
<feature type="compositionally biased region" description="Low complexity" evidence="1">
    <location>
        <begin position="112"/>
        <end position="155"/>
    </location>
</feature>
<evidence type="ECO:0000313" key="2">
    <source>
        <dbReference type="EMBL" id="CAE8588653.1"/>
    </source>
</evidence>
<sequence length="286" mass="31306">DPSPQSSGLQAHAEVAPHIPLESLPPGVIATPESAGKICRSVGRSQNLHTCLCTPPWTPLQKFKAIHRKCEVCYQHRFELLLQNLEQLEQANQAAASKSGVEAAHFEETLRNNKNNNSNNNDNNSNNNDNNSNNNDNNSNNNDNNSNNSNNNNDSLRSQTPEGGQGCSSVPAASGHADTNNHNNNSNNNSDINNNKNNNTNYNNNNNNNHNNNNNSSSSLSSSAEQSATPAVRECQTLWVSETEAVDLALMPQFHNLHDMPHFHVQPELQQTFPIISSAQSWLDTA</sequence>
<feature type="compositionally biased region" description="Low complexity" evidence="1">
    <location>
        <begin position="180"/>
        <end position="223"/>
    </location>
</feature>
<gene>
    <name evidence="2" type="ORF">PGLA1383_LOCUS7446</name>
</gene>
<accession>A0A813DNP5</accession>
<evidence type="ECO:0000313" key="3">
    <source>
        <dbReference type="Proteomes" id="UP000654075"/>
    </source>
</evidence>
<dbReference type="EMBL" id="CAJNNV010003251">
    <property type="protein sequence ID" value="CAE8588653.1"/>
    <property type="molecule type" value="Genomic_DNA"/>
</dbReference>
<dbReference type="AlphaFoldDB" id="A0A813DNP5"/>
<comment type="caution">
    <text evidence="2">The sequence shown here is derived from an EMBL/GenBank/DDBJ whole genome shotgun (WGS) entry which is preliminary data.</text>
</comment>
<evidence type="ECO:0000256" key="1">
    <source>
        <dbReference type="SAM" id="MobiDB-lite"/>
    </source>
</evidence>
<reference evidence="2" key="1">
    <citation type="submission" date="2021-02" db="EMBL/GenBank/DDBJ databases">
        <authorList>
            <person name="Dougan E. K."/>
            <person name="Rhodes N."/>
            <person name="Thang M."/>
            <person name="Chan C."/>
        </authorList>
    </citation>
    <scope>NUCLEOTIDE SEQUENCE</scope>
</reference>
<organism evidence="2 3">
    <name type="scientific">Polarella glacialis</name>
    <name type="common">Dinoflagellate</name>
    <dbReference type="NCBI Taxonomy" id="89957"/>
    <lineage>
        <taxon>Eukaryota</taxon>
        <taxon>Sar</taxon>
        <taxon>Alveolata</taxon>
        <taxon>Dinophyceae</taxon>
        <taxon>Suessiales</taxon>
        <taxon>Suessiaceae</taxon>
        <taxon>Polarella</taxon>
    </lineage>
</organism>
<name>A0A813DNP5_POLGL</name>
<proteinExistence type="predicted"/>